<feature type="compositionally biased region" description="Pro residues" evidence="1">
    <location>
        <begin position="118"/>
        <end position="149"/>
    </location>
</feature>
<dbReference type="Proteomes" id="UP001190700">
    <property type="component" value="Unassembled WGS sequence"/>
</dbReference>
<feature type="region of interest" description="Disordered" evidence="1">
    <location>
        <begin position="114"/>
        <end position="149"/>
    </location>
</feature>
<evidence type="ECO:0000313" key="2">
    <source>
        <dbReference type="EMBL" id="KAK3255928.1"/>
    </source>
</evidence>
<comment type="caution">
    <text evidence="2">The sequence shown here is derived from an EMBL/GenBank/DDBJ whole genome shotgun (WGS) entry which is preliminary data.</text>
</comment>
<dbReference type="AlphaFoldDB" id="A0AAE0FA75"/>
<dbReference type="EMBL" id="LGRX02022115">
    <property type="protein sequence ID" value="KAK3255928.1"/>
    <property type="molecule type" value="Genomic_DNA"/>
</dbReference>
<sequence length="313" mass="33663">PPPPQVVEVIASASYASVTATEVDDSHFIQQFTANFKETVGSSAGVATHDVVIKGLMAGSIVVDFVVRMTSVGEARTFMLAMEASPEGTLAGDDSAMAGYGEVALESEPEMDVYEAPIAPPPPPLPRSPRPPTPPPPRPPPPSPPLPYFPPSPYLQLRVTSSLPLAGETPIGERPDQGSELQENAFCWDWLSGLVCYVATSRPGYVSGNEQWFEKSDYGDVSECNMRCQVSSQCKHYTICAGEKKCYLAKGVEQTGTKYIGQDCQMYFPTPCPEEASEDDGGARPSKPCKSLSDLTCVLPESSREYASARARV</sequence>
<accession>A0AAE0FA75</accession>
<keyword evidence="3" id="KW-1185">Reference proteome</keyword>
<proteinExistence type="predicted"/>
<evidence type="ECO:0000313" key="3">
    <source>
        <dbReference type="Proteomes" id="UP001190700"/>
    </source>
</evidence>
<name>A0AAE0FA75_9CHLO</name>
<protein>
    <submittedName>
        <fullName evidence="2">Uncharacterized protein</fullName>
    </submittedName>
</protein>
<feature type="non-terminal residue" evidence="2">
    <location>
        <position position="1"/>
    </location>
</feature>
<reference evidence="2 3" key="1">
    <citation type="journal article" date="2015" name="Genome Biol. Evol.">
        <title>Comparative Genomics of a Bacterivorous Green Alga Reveals Evolutionary Causalities and Consequences of Phago-Mixotrophic Mode of Nutrition.</title>
        <authorList>
            <person name="Burns J.A."/>
            <person name="Paasch A."/>
            <person name="Narechania A."/>
            <person name="Kim E."/>
        </authorList>
    </citation>
    <scope>NUCLEOTIDE SEQUENCE [LARGE SCALE GENOMIC DNA]</scope>
    <source>
        <strain evidence="2 3">PLY_AMNH</strain>
    </source>
</reference>
<organism evidence="2 3">
    <name type="scientific">Cymbomonas tetramitiformis</name>
    <dbReference type="NCBI Taxonomy" id="36881"/>
    <lineage>
        <taxon>Eukaryota</taxon>
        <taxon>Viridiplantae</taxon>
        <taxon>Chlorophyta</taxon>
        <taxon>Pyramimonadophyceae</taxon>
        <taxon>Pyramimonadales</taxon>
        <taxon>Pyramimonadaceae</taxon>
        <taxon>Cymbomonas</taxon>
    </lineage>
</organism>
<evidence type="ECO:0000256" key="1">
    <source>
        <dbReference type="SAM" id="MobiDB-lite"/>
    </source>
</evidence>
<gene>
    <name evidence="2" type="ORF">CYMTET_34914</name>
</gene>